<evidence type="ECO:0000259" key="1">
    <source>
        <dbReference type="Pfam" id="PF13439"/>
    </source>
</evidence>
<name>F9UEX7_9GAMM</name>
<keyword evidence="3" id="KW-1185">Reference proteome</keyword>
<dbReference type="Gene3D" id="3.40.50.2000">
    <property type="entry name" value="Glycogen Phosphorylase B"/>
    <property type="match status" value="2"/>
</dbReference>
<dbReference type="PANTHER" id="PTHR12526">
    <property type="entry name" value="GLYCOSYLTRANSFERASE"/>
    <property type="match status" value="1"/>
</dbReference>
<dbReference type="Pfam" id="PF13692">
    <property type="entry name" value="Glyco_trans_1_4"/>
    <property type="match status" value="1"/>
</dbReference>
<sequence length="399" mass="45027">MVANDIFHLINSSSHGFEAHFWRGASKRHSQDAYVFDLYGGAISKFGYKVARYLSRKAGLADFIPVDLPMHLLRKPCDYDLYHFHALSSGFSPVSLLWIARRKPSVWTFHDCAPFTGGCVYPSVSDCDAFTRRCGNCPQLHEWPFFSKLDFTGFMQDYKKKIGKEENLRAIVPSRWMAGEVMKSGMLSSEPIIIPNCVDLTRFRPLDKAMARQKLGLPHDSFIVITGAASLRNKRKGFKYAIDALLSLPKKPYVLALGRDPGGIFDSSLSIKFTGYIHDKWEMALYYSSADIFLFPTLADNLPLVAIETMACGTPVVGFRTGGLPEIVDHDLNGWLVTPKDVQGLAEGIRIAMSDFARLRSWADHGLRKVGDCYNPDLFLERHLEVYDALLKRCKKEHE</sequence>
<proteinExistence type="predicted"/>
<dbReference type="GO" id="GO:0016757">
    <property type="term" value="F:glycosyltransferase activity"/>
    <property type="evidence" value="ECO:0007669"/>
    <property type="project" value="UniProtKB-ARBA"/>
</dbReference>
<dbReference type="Pfam" id="PF13439">
    <property type="entry name" value="Glyco_transf_4"/>
    <property type="match status" value="1"/>
</dbReference>
<dbReference type="Proteomes" id="UP000005459">
    <property type="component" value="Unassembled WGS sequence"/>
</dbReference>
<dbReference type="AlphaFoldDB" id="F9UEX7"/>
<gene>
    <name evidence="2" type="ORF">ThimaDRAFT_3480</name>
</gene>
<feature type="domain" description="Glycosyltransferase subfamily 4-like N-terminal" evidence="1">
    <location>
        <begin position="68"/>
        <end position="202"/>
    </location>
</feature>
<reference evidence="2 3" key="1">
    <citation type="submission" date="2011-06" db="EMBL/GenBank/DDBJ databases">
        <title>The draft genome of Thiocapsa marina 5811.</title>
        <authorList>
            <consortium name="US DOE Joint Genome Institute (JGI-PGF)"/>
            <person name="Lucas S."/>
            <person name="Han J."/>
            <person name="Cheng J.-F."/>
            <person name="Goodwin L."/>
            <person name="Pitluck S."/>
            <person name="Peters L."/>
            <person name="Land M.L."/>
            <person name="Hauser L."/>
            <person name="Vogl K."/>
            <person name="Liu Z."/>
            <person name="Imhoff J."/>
            <person name="Thiel V."/>
            <person name="Frigaard N.-U."/>
            <person name="Bryant D."/>
            <person name="Woyke T.J."/>
        </authorList>
    </citation>
    <scope>NUCLEOTIDE SEQUENCE [LARGE SCALE GENOMIC DNA]</scope>
    <source>
        <strain evidence="2 3">5811</strain>
    </source>
</reference>
<dbReference type="SUPFAM" id="SSF53756">
    <property type="entry name" value="UDP-Glycosyltransferase/glycogen phosphorylase"/>
    <property type="match status" value="1"/>
</dbReference>
<organism evidence="2 3">
    <name type="scientific">Thiocapsa marina 5811</name>
    <dbReference type="NCBI Taxonomy" id="768671"/>
    <lineage>
        <taxon>Bacteria</taxon>
        <taxon>Pseudomonadati</taxon>
        <taxon>Pseudomonadota</taxon>
        <taxon>Gammaproteobacteria</taxon>
        <taxon>Chromatiales</taxon>
        <taxon>Chromatiaceae</taxon>
        <taxon>Thiocapsa</taxon>
    </lineage>
</organism>
<dbReference type="STRING" id="768671.ThimaDRAFT_3480"/>
<keyword evidence="2" id="KW-0808">Transferase</keyword>
<evidence type="ECO:0000313" key="3">
    <source>
        <dbReference type="Proteomes" id="UP000005459"/>
    </source>
</evidence>
<dbReference type="InterPro" id="IPR028098">
    <property type="entry name" value="Glyco_trans_4-like_N"/>
</dbReference>
<dbReference type="EMBL" id="AFWV01000011">
    <property type="protein sequence ID" value="EGV17448.1"/>
    <property type="molecule type" value="Genomic_DNA"/>
</dbReference>
<dbReference type="PANTHER" id="PTHR12526:SF637">
    <property type="entry name" value="GLYCOSYLTRANSFERASE EPSF-RELATED"/>
    <property type="match status" value="1"/>
</dbReference>
<protein>
    <submittedName>
        <fullName evidence="2">Glycosyl transferase group 1</fullName>
    </submittedName>
</protein>
<accession>F9UEX7</accession>
<dbReference type="eggNOG" id="COG0438">
    <property type="taxonomic scope" value="Bacteria"/>
</dbReference>
<evidence type="ECO:0000313" key="2">
    <source>
        <dbReference type="EMBL" id="EGV17448.1"/>
    </source>
</evidence>